<organism evidence="1 2">
    <name type="scientific">Candidatus Desulfovibrio intestinavium</name>
    <dbReference type="NCBI Taxonomy" id="2838534"/>
    <lineage>
        <taxon>Bacteria</taxon>
        <taxon>Pseudomonadati</taxon>
        <taxon>Thermodesulfobacteriota</taxon>
        <taxon>Desulfovibrionia</taxon>
        <taxon>Desulfovibrionales</taxon>
        <taxon>Desulfovibrionaceae</taxon>
        <taxon>Desulfovibrio</taxon>
    </lineage>
</organism>
<dbReference type="InterPro" id="IPR052030">
    <property type="entry name" value="Peptidase_M20/M20A_hydrolases"/>
</dbReference>
<proteinExistence type="predicted"/>
<dbReference type="PANTHER" id="PTHR30575:SF0">
    <property type="entry name" value="XAA-ARG DIPEPTIDASE"/>
    <property type="match status" value="1"/>
</dbReference>
<evidence type="ECO:0000313" key="1">
    <source>
        <dbReference type="EMBL" id="HJA78335.1"/>
    </source>
</evidence>
<reference evidence="1" key="2">
    <citation type="submission" date="2021-04" db="EMBL/GenBank/DDBJ databases">
        <authorList>
            <person name="Gilroy R."/>
        </authorList>
    </citation>
    <scope>NUCLEOTIDE SEQUENCE</scope>
    <source>
        <strain evidence="1">5032</strain>
    </source>
</reference>
<sequence>MNASKEAARDWVAAHERQLSDWHQIIWNYAEPAWREYRSAAWYVHTLREHGFSVEEGSGGMPTAFCAEWRNGEGGPTVGAYAEYDATPDHSQQAVPWEAPREGLSRYAAGHVDPHSALGIGALAGVLAAQHAMRQHHIAGRLKFFGEPAEKTCGSKPIHAAKGYYDDVDAFISFHPAYLLPHCNSVNWDVHAGCSYGRVFTFECRHAETWGGPSPLRTLWPAHALAPRAPGALDAACLMYTSSKYLYGAMLPRNSGWYITEYMMTGGQATADNQTARIAQLYYCWRAPTVEMMERVAEVLENNAQHVAAMTHCTCRGEWVQKNRPGLPNHVMARLGYANLRLAGPPQFGEEARAFGRKILENLGYTPPEDPFLPECSQLHDPEEVDAILRESLPPWQKNMLSDDYTEYGWHAPTVRLFIGRCMVERPQDGPQTVLPSWAFDALGGKRECIDPTIFSAGRTIAYIILDLLTKPEVLARAWEEFTERTGGGKGGSRWIPPLLPADHPAPIHFRWPEYVTTPRGERQWWLPESPFDRASGT</sequence>
<dbReference type="SUPFAM" id="SSF53187">
    <property type="entry name" value="Zn-dependent exopeptidases"/>
    <property type="match status" value="1"/>
</dbReference>
<dbReference type="GO" id="GO:0016805">
    <property type="term" value="F:dipeptidase activity"/>
    <property type="evidence" value="ECO:0007669"/>
    <property type="project" value="TreeGrafter"/>
</dbReference>
<evidence type="ECO:0008006" key="3">
    <source>
        <dbReference type="Google" id="ProtNLM"/>
    </source>
</evidence>
<dbReference type="Gene3D" id="3.30.70.360">
    <property type="match status" value="1"/>
</dbReference>
<protein>
    <recommendedName>
        <fullName evidence="3">Amidohydrolase</fullName>
    </recommendedName>
</protein>
<gene>
    <name evidence="1" type="ORF">H9784_02005</name>
</gene>
<comment type="caution">
    <text evidence="1">The sequence shown here is derived from an EMBL/GenBank/DDBJ whole genome shotgun (WGS) entry which is preliminary data.</text>
</comment>
<accession>A0A9D2HJZ8</accession>
<dbReference type="InterPro" id="IPR036264">
    <property type="entry name" value="Bact_exopeptidase_dim_dom"/>
</dbReference>
<dbReference type="EMBL" id="DWZD01000015">
    <property type="protein sequence ID" value="HJA78335.1"/>
    <property type="molecule type" value="Genomic_DNA"/>
</dbReference>
<dbReference type="GO" id="GO:0005737">
    <property type="term" value="C:cytoplasm"/>
    <property type="evidence" value="ECO:0007669"/>
    <property type="project" value="TreeGrafter"/>
</dbReference>
<dbReference type="GO" id="GO:0071713">
    <property type="term" value="F:para-aminobenzoyl-glutamate hydrolase activity"/>
    <property type="evidence" value="ECO:0007669"/>
    <property type="project" value="TreeGrafter"/>
</dbReference>
<dbReference type="Gene3D" id="3.40.630.10">
    <property type="entry name" value="Zn peptidases"/>
    <property type="match status" value="1"/>
</dbReference>
<reference evidence="1" key="1">
    <citation type="journal article" date="2021" name="PeerJ">
        <title>Extensive microbial diversity within the chicken gut microbiome revealed by metagenomics and culture.</title>
        <authorList>
            <person name="Gilroy R."/>
            <person name="Ravi A."/>
            <person name="Getino M."/>
            <person name="Pursley I."/>
            <person name="Horton D.L."/>
            <person name="Alikhan N.F."/>
            <person name="Baker D."/>
            <person name="Gharbi K."/>
            <person name="Hall N."/>
            <person name="Watson M."/>
            <person name="Adriaenssens E.M."/>
            <person name="Foster-Nyarko E."/>
            <person name="Jarju S."/>
            <person name="Secka A."/>
            <person name="Antonio M."/>
            <person name="Oren A."/>
            <person name="Chaudhuri R.R."/>
            <person name="La Ragione R."/>
            <person name="Hildebrand F."/>
            <person name="Pallen M.J."/>
        </authorList>
    </citation>
    <scope>NUCLEOTIDE SEQUENCE</scope>
    <source>
        <strain evidence="1">5032</strain>
    </source>
</reference>
<dbReference type="SUPFAM" id="SSF55031">
    <property type="entry name" value="Bacterial exopeptidase dimerisation domain"/>
    <property type="match status" value="1"/>
</dbReference>
<name>A0A9D2HJZ8_9BACT</name>
<dbReference type="PANTHER" id="PTHR30575">
    <property type="entry name" value="PEPTIDASE M20"/>
    <property type="match status" value="1"/>
</dbReference>
<evidence type="ECO:0000313" key="2">
    <source>
        <dbReference type="Proteomes" id="UP000823821"/>
    </source>
</evidence>
<dbReference type="Proteomes" id="UP000823821">
    <property type="component" value="Unassembled WGS sequence"/>
</dbReference>
<dbReference type="AlphaFoldDB" id="A0A9D2HJZ8"/>
<dbReference type="GO" id="GO:0046657">
    <property type="term" value="P:folic acid catabolic process"/>
    <property type="evidence" value="ECO:0007669"/>
    <property type="project" value="TreeGrafter"/>
</dbReference>